<accession>A0A1G5H0R7</accession>
<dbReference type="EMBL" id="FMVF01000007">
    <property type="protein sequence ID" value="SCY57445.1"/>
    <property type="molecule type" value="Genomic_DNA"/>
</dbReference>
<keyword evidence="4 5" id="KW-0472">Membrane</keyword>
<comment type="subcellular location">
    <subcellularLocation>
        <location evidence="1">Membrane</location>
        <topology evidence="1">Multi-pass membrane protein</topology>
    </subcellularLocation>
</comment>
<evidence type="ECO:0000313" key="6">
    <source>
        <dbReference type="EMBL" id="SCY57445.1"/>
    </source>
</evidence>
<name>A0A1G5H0R7_9FLAO</name>
<dbReference type="RefSeq" id="WP_170826820.1">
    <property type="nucleotide sequence ID" value="NZ_FMVF01000007.1"/>
</dbReference>
<feature type="transmembrane region" description="Helical" evidence="5">
    <location>
        <begin position="383"/>
        <end position="404"/>
    </location>
</feature>
<gene>
    <name evidence="6" type="ORF">SAMN02927903_01717</name>
</gene>
<feature type="transmembrane region" description="Helical" evidence="5">
    <location>
        <begin position="496"/>
        <end position="518"/>
    </location>
</feature>
<sequence length="676" mass="76541">MRKNSATTQLTPVQWLEQKCGLLPDWSSPLDALVEWVQTIRPKNPSKVDTVDLSALLSFFAANPECAAQFSGCVKEVLRAKQFSKFLSDAAILQDVDFLFELRRRLSAKLLPYQPQKDRLDFVLNQVFYLATDIDWIQKIPREQLSALFDVLQFPNLYESADADAPLSEMMIAMDYIIQRISGRAMENEVIKMVPEFDGYESPFSAFEIELLQIEERIKSNGSHALQHDDLSYRQLQVLHAQCEEFVEKAFANSAKYGISLRVNQHLLRIRQQLKRLKVLMPLLVAESNDEKKENTIALSLRLIEYNCYKNNVRRFIAESTQLLSYEITQHTAKTGEHYITESRREYFKMFWAALGGGLVVGILCILKLLLANVDASFFGHAFLYSMNYACGFIAIYLLSFTLATKQPAMTASALVRALEEGAKQQGHEDEKYYAFAVLFARVARSQFIAFVGNVVMAFPVSLLGVWAIDQLFGVNIAASKWPKLSTDLSPVHSLAIWHAAIAGVYLFLSGIISGSIANRDKHNQVYYRIEEHPILKRTFGKAKTKTFAKWYEKRWAGITSNFWFGVFMGSTVPVGLFLGLNLDVRHITFASGNLALALFGADWQLGPTMLFWAILGIGVIGFVNFMVSFGLSLGLAFRSRGMAWSELGLVWLSVWQHFKFKPSSFFVPSVRKVRG</sequence>
<evidence type="ECO:0000256" key="5">
    <source>
        <dbReference type="SAM" id="Phobius"/>
    </source>
</evidence>
<evidence type="ECO:0000256" key="4">
    <source>
        <dbReference type="ARBA" id="ARBA00023136"/>
    </source>
</evidence>
<dbReference type="Gene3D" id="1.20.1080.10">
    <property type="entry name" value="Glycerol uptake facilitator protein"/>
    <property type="match status" value="1"/>
</dbReference>
<evidence type="ECO:0000313" key="7">
    <source>
        <dbReference type="Proteomes" id="UP000199354"/>
    </source>
</evidence>
<reference evidence="6 7" key="1">
    <citation type="submission" date="2016-10" db="EMBL/GenBank/DDBJ databases">
        <authorList>
            <person name="de Groot N.N."/>
        </authorList>
    </citation>
    <scope>NUCLEOTIDE SEQUENCE [LARGE SCALE GENOMIC DNA]</scope>
    <source>
        <strain evidence="6 7">CGMCC 1.7031</strain>
    </source>
</reference>
<evidence type="ECO:0000256" key="1">
    <source>
        <dbReference type="ARBA" id="ARBA00004141"/>
    </source>
</evidence>
<dbReference type="STRING" id="490189.SAMN02927903_01717"/>
<proteinExistence type="predicted"/>
<keyword evidence="3 5" id="KW-1133">Transmembrane helix</keyword>
<feature type="transmembrane region" description="Helical" evidence="5">
    <location>
        <begin position="610"/>
        <end position="638"/>
    </location>
</feature>
<evidence type="ECO:0000256" key="2">
    <source>
        <dbReference type="ARBA" id="ARBA00022692"/>
    </source>
</evidence>
<feature type="transmembrane region" description="Helical" evidence="5">
    <location>
        <begin position="350"/>
        <end position="371"/>
    </location>
</feature>
<protein>
    <submittedName>
        <fullName evidence="6">Site-specific recombinase</fullName>
    </submittedName>
</protein>
<feature type="transmembrane region" description="Helical" evidence="5">
    <location>
        <begin position="448"/>
        <end position="469"/>
    </location>
</feature>
<dbReference type="InterPro" id="IPR023271">
    <property type="entry name" value="Aquaporin-like"/>
</dbReference>
<dbReference type="AlphaFoldDB" id="A0A1G5H0R7"/>
<dbReference type="Pfam" id="PF10136">
    <property type="entry name" value="SpecificRecomb"/>
    <property type="match status" value="1"/>
</dbReference>
<dbReference type="GO" id="GO:0016020">
    <property type="term" value="C:membrane"/>
    <property type="evidence" value="ECO:0007669"/>
    <property type="project" value="UniProtKB-SubCell"/>
</dbReference>
<organism evidence="6 7">
    <name type="scientific">Flavobacterium caeni</name>
    <dbReference type="NCBI Taxonomy" id="490189"/>
    <lineage>
        <taxon>Bacteria</taxon>
        <taxon>Pseudomonadati</taxon>
        <taxon>Bacteroidota</taxon>
        <taxon>Flavobacteriia</taxon>
        <taxon>Flavobacteriales</taxon>
        <taxon>Flavobacteriaceae</taxon>
        <taxon>Flavobacterium</taxon>
    </lineage>
</organism>
<keyword evidence="7" id="KW-1185">Reference proteome</keyword>
<dbReference type="InterPro" id="IPR011385">
    <property type="entry name" value="Site-sp_rcmbase"/>
</dbReference>
<evidence type="ECO:0000256" key="3">
    <source>
        <dbReference type="ARBA" id="ARBA00022989"/>
    </source>
</evidence>
<dbReference type="Proteomes" id="UP000199354">
    <property type="component" value="Unassembled WGS sequence"/>
</dbReference>
<keyword evidence="2 5" id="KW-0812">Transmembrane</keyword>
<feature type="transmembrane region" description="Helical" evidence="5">
    <location>
        <begin position="563"/>
        <end position="583"/>
    </location>
</feature>